<dbReference type="AlphaFoldDB" id="A0A094PTQ9"/>
<organism evidence="5">
    <name type="scientific">freshwater metagenome</name>
    <dbReference type="NCBI Taxonomy" id="449393"/>
    <lineage>
        <taxon>unclassified sequences</taxon>
        <taxon>metagenomes</taxon>
        <taxon>ecological metagenomes</taxon>
    </lineage>
</organism>
<keyword evidence="3" id="KW-0687">Ribonucleoprotein</keyword>
<dbReference type="GO" id="GO:0022625">
    <property type="term" value="C:cytosolic large ribosomal subunit"/>
    <property type="evidence" value="ECO:0007669"/>
    <property type="project" value="TreeGrafter"/>
</dbReference>
<dbReference type="PANTHER" id="PTHR15892">
    <property type="entry name" value="MITOCHONDRIAL RIBOSOMAL PROTEIN L30"/>
    <property type="match status" value="1"/>
</dbReference>
<dbReference type="Gene3D" id="3.30.1390.20">
    <property type="entry name" value="Ribosomal protein L30, ferredoxin-like fold domain"/>
    <property type="match status" value="1"/>
</dbReference>
<dbReference type="PIRSF" id="PIRSF002211">
    <property type="entry name" value="Ribosomal_L30_bac-type"/>
    <property type="match status" value="1"/>
</dbReference>
<gene>
    <name evidence="5" type="ORF">GM51_20695</name>
</gene>
<accession>A0A094PTQ9</accession>
<dbReference type="Pfam" id="PF00327">
    <property type="entry name" value="Ribosomal_L30"/>
    <property type="match status" value="1"/>
</dbReference>
<dbReference type="SUPFAM" id="SSF55129">
    <property type="entry name" value="Ribosomal protein L30p/L7e"/>
    <property type="match status" value="1"/>
</dbReference>
<comment type="caution">
    <text evidence="5">The sequence shown here is derived from an EMBL/GenBank/DDBJ whole genome shotgun (WGS) entry which is preliminary data.</text>
</comment>
<dbReference type="EMBL" id="JNSL01000202">
    <property type="protein sequence ID" value="KGA13064.1"/>
    <property type="molecule type" value="Genomic_DNA"/>
</dbReference>
<dbReference type="FunFam" id="3.30.1390.20:FF:000001">
    <property type="entry name" value="50S ribosomal protein L30"/>
    <property type="match status" value="1"/>
</dbReference>
<reference evidence="5" key="1">
    <citation type="submission" date="2014-06" db="EMBL/GenBank/DDBJ databases">
        <title>Key roles for freshwater Actinobacteria revealed by deep metagenomic sequencing.</title>
        <authorList>
            <person name="Ghai R."/>
            <person name="Mizuno C.M."/>
            <person name="Picazo A."/>
            <person name="Camacho A."/>
            <person name="Rodriguez-Valera F."/>
        </authorList>
    </citation>
    <scope>NUCLEOTIDE SEQUENCE</scope>
</reference>
<evidence type="ECO:0000256" key="2">
    <source>
        <dbReference type="ARBA" id="ARBA00022980"/>
    </source>
</evidence>
<evidence type="ECO:0000313" key="5">
    <source>
        <dbReference type="EMBL" id="KGA13064.1"/>
    </source>
</evidence>
<protein>
    <submittedName>
        <fullName evidence="5">50S ribosomal protein L30</fullName>
    </submittedName>
</protein>
<dbReference type="InterPro" id="IPR005996">
    <property type="entry name" value="Ribosomal_uL30_bac-type"/>
</dbReference>
<comment type="similarity">
    <text evidence="1">Belongs to the universal ribosomal protein uL30 family.</text>
</comment>
<proteinExistence type="inferred from homology"/>
<evidence type="ECO:0000256" key="3">
    <source>
        <dbReference type="ARBA" id="ARBA00023274"/>
    </source>
</evidence>
<keyword evidence="2 5" id="KW-0689">Ribosomal protein</keyword>
<dbReference type="GO" id="GO:0006412">
    <property type="term" value="P:translation"/>
    <property type="evidence" value="ECO:0007669"/>
    <property type="project" value="InterPro"/>
</dbReference>
<dbReference type="CDD" id="cd01658">
    <property type="entry name" value="Ribosomal_L30"/>
    <property type="match status" value="1"/>
</dbReference>
<sequence>MAQLKVTQLKSEIGGKQNQRDTLRSLGLKRIGDTVVKEDRPEIRGMVNTVRHLVSVEEVK</sequence>
<dbReference type="HAMAP" id="MF_01371_B">
    <property type="entry name" value="Ribosomal_uL30_B"/>
    <property type="match status" value="1"/>
</dbReference>
<dbReference type="GO" id="GO:0003735">
    <property type="term" value="F:structural constituent of ribosome"/>
    <property type="evidence" value="ECO:0007669"/>
    <property type="project" value="InterPro"/>
</dbReference>
<dbReference type="InterPro" id="IPR016082">
    <property type="entry name" value="Ribosomal_uL30_ferredoxin-like"/>
</dbReference>
<dbReference type="InterPro" id="IPR036919">
    <property type="entry name" value="Ribo_uL30_ferredoxin-like_sf"/>
</dbReference>
<evidence type="ECO:0000259" key="4">
    <source>
        <dbReference type="Pfam" id="PF00327"/>
    </source>
</evidence>
<feature type="domain" description="Large ribosomal subunit protein uL30-like ferredoxin-like fold" evidence="4">
    <location>
        <begin position="4"/>
        <end position="54"/>
    </location>
</feature>
<dbReference type="PANTHER" id="PTHR15892:SF2">
    <property type="entry name" value="LARGE RIBOSOMAL SUBUNIT PROTEIN UL30M"/>
    <property type="match status" value="1"/>
</dbReference>
<name>A0A094PTQ9_9ZZZZ</name>
<evidence type="ECO:0000256" key="1">
    <source>
        <dbReference type="ARBA" id="ARBA00007594"/>
    </source>
</evidence>
<dbReference type="NCBIfam" id="TIGR01308">
    <property type="entry name" value="rpmD_bact"/>
    <property type="match status" value="1"/>
</dbReference>